<protein>
    <submittedName>
        <fullName evidence="1">Uncharacterized protein</fullName>
    </submittedName>
</protein>
<dbReference type="GeneID" id="36596391"/>
<dbReference type="InParanoid" id="A0A2J6TMI9"/>
<organism evidence="1 2">
    <name type="scientific">Hyaloscypha bicolor E</name>
    <dbReference type="NCBI Taxonomy" id="1095630"/>
    <lineage>
        <taxon>Eukaryota</taxon>
        <taxon>Fungi</taxon>
        <taxon>Dikarya</taxon>
        <taxon>Ascomycota</taxon>
        <taxon>Pezizomycotina</taxon>
        <taxon>Leotiomycetes</taxon>
        <taxon>Helotiales</taxon>
        <taxon>Hyaloscyphaceae</taxon>
        <taxon>Hyaloscypha</taxon>
        <taxon>Hyaloscypha bicolor</taxon>
    </lineage>
</organism>
<evidence type="ECO:0000313" key="2">
    <source>
        <dbReference type="Proteomes" id="UP000235371"/>
    </source>
</evidence>
<evidence type="ECO:0000313" key="1">
    <source>
        <dbReference type="EMBL" id="PMD64202.1"/>
    </source>
</evidence>
<dbReference type="Proteomes" id="UP000235371">
    <property type="component" value="Unassembled WGS sequence"/>
</dbReference>
<name>A0A2J6TMI9_9HELO</name>
<dbReference type="AlphaFoldDB" id="A0A2J6TMI9"/>
<dbReference type="EMBL" id="KZ613769">
    <property type="protein sequence ID" value="PMD64202.1"/>
    <property type="molecule type" value="Genomic_DNA"/>
</dbReference>
<proteinExistence type="predicted"/>
<gene>
    <name evidence="1" type="ORF">K444DRAFT_714020</name>
</gene>
<accession>A0A2J6TMI9</accession>
<sequence>MRAKRVPRQSLLRFESRALESKLRSLAARASSTLLPPYNPTVQSKGCKALVRSHTIRRLPPRMRAFKFRAKQRGPALPGTRNLCSKLPGYIYRQAFADLIDGMDLTEEWGAEHLNLSGTNHVE</sequence>
<dbReference type="OrthoDB" id="3259529at2759"/>
<keyword evidence="2" id="KW-1185">Reference proteome</keyword>
<dbReference type="RefSeq" id="XP_024741106.1">
    <property type="nucleotide sequence ID" value="XM_024888315.1"/>
</dbReference>
<reference evidence="1 2" key="1">
    <citation type="submission" date="2016-04" db="EMBL/GenBank/DDBJ databases">
        <title>A degradative enzymes factory behind the ericoid mycorrhizal symbiosis.</title>
        <authorList>
            <consortium name="DOE Joint Genome Institute"/>
            <person name="Martino E."/>
            <person name="Morin E."/>
            <person name="Grelet G."/>
            <person name="Kuo A."/>
            <person name="Kohler A."/>
            <person name="Daghino S."/>
            <person name="Barry K."/>
            <person name="Choi C."/>
            <person name="Cichocki N."/>
            <person name="Clum A."/>
            <person name="Copeland A."/>
            <person name="Hainaut M."/>
            <person name="Haridas S."/>
            <person name="Labutti K."/>
            <person name="Lindquist E."/>
            <person name="Lipzen A."/>
            <person name="Khouja H.-R."/>
            <person name="Murat C."/>
            <person name="Ohm R."/>
            <person name="Olson A."/>
            <person name="Spatafora J."/>
            <person name="Veneault-Fourrey C."/>
            <person name="Henrissat B."/>
            <person name="Grigoriev I."/>
            <person name="Martin F."/>
            <person name="Perotto S."/>
        </authorList>
    </citation>
    <scope>NUCLEOTIDE SEQUENCE [LARGE SCALE GENOMIC DNA]</scope>
    <source>
        <strain evidence="1 2">E</strain>
    </source>
</reference>